<dbReference type="EMBL" id="JAFNAA010000008">
    <property type="protein sequence ID" value="MBO1108431.1"/>
    <property type="molecule type" value="Genomic_DNA"/>
</dbReference>
<dbReference type="InterPro" id="IPR029751">
    <property type="entry name" value="Ribosomal_L25_dom"/>
</dbReference>
<comment type="subunit">
    <text evidence="1">Part of the 50S ribosomal subunit; part of the 5S rRNA/L5/L18/L25 subcomplex. Contacts the 5S rRNA. Binds to the 5S rRNA independently of L5 and L18.</text>
</comment>
<dbReference type="PANTHER" id="PTHR33284:SF1">
    <property type="entry name" value="RIBOSOMAL PROTEIN L25_GLN-TRNA SYNTHETASE, ANTI-CODON-BINDING DOMAIN-CONTAINING PROTEIN"/>
    <property type="match status" value="1"/>
</dbReference>
<proteinExistence type="inferred from homology"/>
<dbReference type="GO" id="GO:0003735">
    <property type="term" value="F:structural constituent of ribosome"/>
    <property type="evidence" value="ECO:0007669"/>
    <property type="project" value="InterPro"/>
</dbReference>
<dbReference type="Gene3D" id="2.40.240.10">
    <property type="entry name" value="Ribosomal Protein L25, Chain P"/>
    <property type="match status" value="1"/>
</dbReference>
<organism evidence="2 3">
    <name type="scientific">Plesiomonas shigelloides</name>
    <name type="common">Aeromonas shigelloides</name>
    <dbReference type="NCBI Taxonomy" id="703"/>
    <lineage>
        <taxon>Bacteria</taxon>
        <taxon>Pseudomonadati</taxon>
        <taxon>Pseudomonadota</taxon>
        <taxon>Gammaproteobacteria</taxon>
        <taxon>Enterobacterales</taxon>
        <taxon>Enterobacteriaceae</taxon>
        <taxon>Plesiomonas</taxon>
    </lineage>
</organism>
<dbReference type="GO" id="GO:0022625">
    <property type="term" value="C:cytosolic large ribosomal subunit"/>
    <property type="evidence" value="ECO:0007669"/>
    <property type="project" value="TreeGrafter"/>
</dbReference>
<dbReference type="HAMAP" id="MF_01336">
    <property type="entry name" value="Ribosomal_bL25"/>
    <property type="match status" value="1"/>
</dbReference>
<dbReference type="AlphaFoldDB" id="A0A1A9AWN9"/>
<keyword evidence="1 2" id="KW-0689">Ribosomal protein</keyword>
<dbReference type="NCBIfam" id="NF004612">
    <property type="entry name" value="PRK05943.1"/>
    <property type="match status" value="1"/>
</dbReference>
<dbReference type="InterPro" id="IPR020930">
    <property type="entry name" value="Ribosomal_uL5_bac-type"/>
</dbReference>
<keyword evidence="1" id="KW-0687">Ribonucleoprotein</keyword>
<dbReference type="GO" id="GO:0008097">
    <property type="term" value="F:5S rRNA binding"/>
    <property type="evidence" value="ECO:0007669"/>
    <property type="project" value="InterPro"/>
</dbReference>
<dbReference type="InterPro" id="IPR020055">
    <property type="entry name" value="Ribosomal_bL25_short"/>
</dbReference>
<keyword evidence="1" id="KW-0694">RNA-binding</keyword>
<accession>A0A1A9AWN9</accession>
<evidence type="ECO:0000313" key="3">
    <source>
        <dbReference type="Proteomes" id="UP000664658"/>
    </source>
</evidence>
<dbReference type="SUPFAM" id="SSF50715">
    <property type="entry name" value="Ribosomal protein L25-like"/>
    <property type="match status" value="1"/>
</dbReference>
<dbReference type="InterPro" id="IPR011035">
    <property type="entry name" value="Ribosomal_bL25/Gln-tRNA_synth"/>
</dbReference>
<keyword evidence="1" id="KW-0699">rRNA-binding</keyword>
<protein>
    <recommendedName>
        <fullName evidence="1">Large ribosomal subunit protein bL25</fullName>
    </recommendedName>
</protein>
<evidence type="ECO:0000313" key="2">
    <source>
        <dbReference type="EMBL" id="MBO1108431.1"/>
    </source>
</evidence>
<dbReference type="FunFam" id="2.40.240.10:FF:000002">
    <property type="entry name" value="50S ribosomal protein L25"/>
    <property type="match status" value="1"/>
</dbReference>
<comment type="function">
    <text evidence="1">This is one of the proteins that binds to the 5S RNA in the ribosome where it forms part of the central protuberance.</text>
</comment>
<sequence length="96" mass="10709">MFTFNAEVRSDKEQGKGASRRLRTANKIPAIVYGGNKPAVSIVLDHDAIINVQKNDAFYNSELTLVIAGEEVKVKVQAMQRHAFKPKVTHIDFVRA</sequence>
<dbReference type="GO" id="GO:0006412">
    <property type="term" value="P:translation"/>
    <property type="evidence" value="ECO:0007669"/>
    <property type="project" value="UniProtKB-UniRule"/>
</dbReference>
<name>A0A1A9AWN9_PLESH</name>
<dbReference type="GeneID" id="69705901"/>
<gene>
    <name evidence="1 2" type="primary">rplY</name>
    <name evidence="2" type="ORF">J2R62_09375</name>
</gene>
<dbReference type="InterPro" id="IPR020056">
    <property type="entry name" value="Rbsml_bL25/Gln-tRNA_synth_N"/>
</dbReference>
<dbReference type="Proteomes" id="UP000664658">
    <property type="component" value="Unassembled WGS sequence"/>
</dbReference>
<dbReference type="CDD" id="cd00495">
    <property type="entry name" value="Ribosomal_L25_TL5_CTC"/>
    <property type="match status" value="1"/>
</dbReference>
<comment type="caution">
    <text evidence="2">The sequence shown here is derived from an EMBL/GenBank/DDBJ whole genome shotgun (WGS) entry which is preliminary data.</text>
</comment>
<dbReference type="Pfam" id="PF01386">
    <property type="entry name" value="Ribosomal_L25p"/>
    <property type="match status" value="1"/>
</dbReference>
<dbReference type="KEGG" id="pshi:SAMEA2665130_1042"/>
<dbReference type="PANTHER" id="PTHR33284">
    <property type="entry name" value="RIBOSOMAL PROTEIN L25/GLN-TRNA SYNTHETASE, ANTI-CODON-BINDING DOMAIN-CONTAINING PROTEIN"/>
    <property type="match status" value="1"/>
</dbReference>
<dbReference type="RefSeq" id="WP_010862014.1">
    <property type="nucleotide sequence ID" value="NZ_CP027852.1"/>
</dbReference>
<comment type="similarity">
    <text evidence="1">Belongs to the bacterial ribosomal protein bL25 family.</text>
</comment>
<evidence type="ECO:0000256" key="1">
    <source>
        <dbReference type="HAMAP-Rule" id="MF_01336"/>
    </source>
</evidence>
<reference evidence="2" key="1">
    <citation type="submission" date="2021-03" db="EMBL/GenBank/DDBJ databases">
        <title>Plesiomonas shigelloides zfcc0051, isolated from zebrafish feces.</title>
        <authorList>
            <person name="Vanderhoek Z."/>
            <person name="Gaulke C."/>
        </authorList>
    </citation>
    <scope>NUCLEOTIDE SEQUENCE</scope>
    <source>
        <strain evidence="2">Zfcc0051</strain>
    </source>
</reference>